<dbReference type="RefSeq" id="WP_191854356.1">
    <property type="nucleotide sequence ID" value="NZ_JACERG010000017.1"/>
</dbReference>
<dbReference type="Proteomes" id="UP000587608">
    <property type="component" value="Unassembled WGS sequence"/>
</dbReference>
<proteinExistence type="predicted"/>
<dbReference type="EMBL" id="JACERG010000017">
    <property type="protein sequence ID" value="MBA5224999.1"/>
    <property type="molecule type" value="Genomic_DNA"/>
</dbReference>
<dbReference type="AlphaFoldDB" id="A0A7W2DXT1"/>
<reference evidence="2 3" key="1">
    <citation type="submission" date="2020-07" db="EMBL/GenBank/DDBJ databases">
        <title>Differential regulation of undecylprodigiosin biosynthesis in the yeast-scavenging Streptomyces strain MBK6.</title>
        <authorList>
            <person name="Baral B."/>
            <person name="Siitonen V."/>
            <person name="Laughlin M."/>
            <person name="Yamada K."/>
            <person name="Ilomaeki M."/>
            <person name="Metsae-Ketelae M."/>
            <person name="Niemi J."/>
        </authorList>
    </citation>
    <scope>NUCLEOTIDE SEQUENCE [LARGE SCALE GENOMIC DNA]</scope>
    <source>
        <strain evidence="2 3">MBK6</strain>
    </source>
</reference>
<evidence type="ECO:0000313" key="3">
    <source>
        <dbReference type="Proteomes" id="UP000587608"/>
    </source>
</evidence>
<accession>A0A7W2DXT1</accession>
<evidence type="ECO:0000313" key="2">
    <source>
        <dbReference type="EMBL" id="MBA5224999.1"/>
    </source>
</evidence>
<sequence length="143" mass="16230">MLADLHDAQDGQDGQAPSRGEQHQQLTEIRQELTALTALTATLQEWQLEQAASAQGAGAPDVTEDHSGLLQQAARVSSAIVICRRDMWEFITAHAGRHAHFRVPPQITDHRSRRRTRQHHHLRAFLDRRLDQPVQRQAQCRRG</sequence>
<evidence type="ECO:0000256" key="1">
    <source>
        <dbReference type="SAM" id="MobiDB-lite"/>
    </source>
</evidence>
<name>A0A7W2DXT1_9ACTN</name>
<organism evidence="2 3">
    <name type="scientific">Streptomyces griseoaurantiacus</name>
    <dbReference type="NCBI Taxonomy" id="68213"/>
    <lineage>
        <taxon>Bacteria</taxon>
        <taxon>Bacillati</taxon>
        <taxon>Actinomycetota</taxon>
        <taxon>Actinomycetes</taxon>
        <taxon>Kitasatosporales</taxon>
        <taxon>Streptomycetaceae</taxon>
        <taxon>Streptomyces</taxon>
        <taxon>Streptomyces aurantiacus group</taxon>
    </lineage>
</organism>
<comment type="caution">
    <text evidence="2">The sequence shown here is derived from an EMBL/GenBank/DDBJ whole genome shotgun (WGS) entry which is preliminary data.</text>
</comment>
<gene>
    <name evidence="2" type="ORF">H1X69_26890</name>
</gene>
<protein>
    <submittedName>
        <fullName evidence="2">Uncharacterized protein</fullName>
    </submittedName>
</protein>
<feature type="region of interest" description="Disordered" evidence="1">
    <location>
        <begin position="1"/>
        <end position="25"/>
    </location>
</feature>